<dbReference type="PANTHER" id="PTHR11986">
    <property type="entry name" value="AMINOTRANSFERASE CLASS III"/>
    <property type="match status" value="1"/>
</dbReference>
<name>A0ABD3P258_9STRA</name>
<dbReference type="SUPFAM" id="SSF53383">
    <property type="entry name" value="PLP-dependent transferases"/>
    <property type="match status" value="1"/>
</dbReference>
<dbReference type="EMBL" id="JALLPJ020000887">
    <property type="protein sequence ID" value="KAL3780540.1"/>
    <property type="molecule type" value="Genomic_DNA"/>
</dbReference>
<organism evidence="7 8">
    <name type="scientific">Cyclotella atomus</name>
    <dbReference type="NCBI Taxonomy" id="382360"/>
    <lineage>
        <taxon>Eukaryota</taxon>
        <taxon>Sar</taxon>
        <taxon>Stramenopiles</taxon>
        <taxon>Ochrophyta</taxon>
        <taxon>Bacillariophyta</taxon>
        <taxon>Coscinodiscophyceae</taxon>
        <taxon>Thalassiosirophycidae</taxon>
        <taxon>Stephanodiscales</taxon>
        <taxon>Stephanodiscaceae</taxon>
        <taxon>Cyclotella</taxon>
    </lineage>
</organism>
<evidence type="ECO:0008006" key="9">
    <source>
        <dbReference type="Google" id="ProtNLM"/>
    </source>
</evidence>
<accession>A0ABD3P258</accession>
<dbReference type="FunFam" id="3.40.640.10:FF:000013">
    <property type="entry name" value="4-aminobutyrate aminotransferase"/>
    <property type="match status" value="1"/>
</dbReference>
<dbReference type="InterPro" id="IPR050103">
    <property type="entry name" value="Class-III_PLP-dep_AT"/>
</dbReference>
<comment type="caution">
    <text evidence="7">The sequence shown here is derived from an EMBL/GenBank/DDBJ whole genome shotgun (WGS) entry which is preliminary data.</text>
</comment>
<dbReference type="Proteomes" id="UP001530400">
    <property type="component" value="Unassembled WGS sequence"/>
</dbReference>
<dbReference type="InterPro" id="IPR049704">
    <property type="entry name" value="Aminotrans_3_PPA_site"/>
</dbReference>
<dbReference type="PROSITE" id="PS00600">
    <property type="entry name" value="AA_TRANSFER_CLASS_3"/>
    <property type="match status" value="1"/>
</dbReference>
<comment type="similarity">
    <text evidence="2 6">Belongs to the class-III pyridoxal-phosphate-dependent aminotransferase family.</text>
</comment>
<evidence type="ECO:0000256" key="5">
    <source>
        <dbReference type="ARBA" id="ARBA00022898"/>
    </source>
</evidence>
<keyword evidence="4" id="KW-0808">Transferase</keyword>
<keyword evidence="5 6" id="KW-0663">Pyridoxal phosphate</keyword>
<evidence type="ECO:0000313" key="8">
    <source>
        <dbReference type="Proteomes" id="UP001530400"/>
    </source>
</evidence>
<dbReference type="PIRSF" id="PIRSF000521">
    <property type="entry name" value="Transaminase_4ab_Lys_Orn"/>
    <property type="match status" value="1"/>
</dbReference>
<dbReference type="Gene3D" id="3.90.1150.10">
    <property type="entry name" value="Aspartate Aminotransferase, domain 1"/>
    <property type="match status" value="1"/>
</dbReference>
<dbReference type="Pfam" id="PF00202">
    <property type="entry name" value="Aminotran_3"/>
    <property type="match status" value="1"/>
</dbReference>
<dbReference type="InterPro" id="IPR015421">
    <property type="entry name" value="PyrdxlP-dep_Trfase_major"/>
</dbReference>
<dbReference type="Gene3D" id="3.40.640.10">
    <property type="entry name" value="Type I PLP-dependent aspartate aminotransferase-like (Major domain)"/>
    <property type="match status" value="1"/>
</dbReference>
<dbReference type="AlphaFoldDB" id="A0ABD3P258"/>
<dbReference type="InterPro" id="IPR005814">
    <property type="entry name" value="Aminotrans_3"/>
</dbReference>
<evidence type="ECO:0000256" key="4">
    <source>
        <dbReference type="ARBA" id="ARBA00022679"/>
    </source>
</evidence>
<proteinExistence type="inferred from homology"/>
<keyword evidence="8" id="KW-1185">Reference proteome</keyword>
<evidence type="ECO:0000313" key="7">
    <source>
        <dbReference type="EMBL" id="KAL3780540.1"/>
    </source>
</evidence>
<evidence type="ECO:0000256" key="6">
    <source>
        <dbReference type="RuleBase" id="RU003560"/>
    </source>
</evidence>
<comment type="cofactor">
    <cofactor evidence="1">
        <name>pyridoxal 5'-phosphate</name>
        <dbReference type="ChEBI" id="CHEBI:597326"/>
    </cofactor>
</comment>
<dbReference type="InterPro" id="IPR015422">
    <property type="entry name" value="PyrdxlP-dep_Trfase_small"/>
</dbReference>
<dbReference type="PANTHER" id="PTHR11986:SF79">
    <property type="entry name" value="ACETYLORNITHINE AMINOTRANSFERASE, MITOCHONDRIAL"/>
    <property type="match status" value="1"/>
</dbReference>
<sequence length="420" mass="45524">MTNPSSSIQHLSRGIGRLTNLTLTHGRGTTVHTSCGLSLLDFTTGIGVLNTGHGHPRVVSAAKAQLDRIVHAQVNIGYHEKMLELVDLLVPCLPGKLDTLFFSTTGAEAVENAVKVARCFTGKHAVVVFRGGYHGRTFGTMAMTTSSRIYRQKFGPLLPGIHVTPFPYEYHGITSQMAMDELDQLFKDTLHEDDVAAFLIEPVLGEGGYVPAPPDFLQKVREFAHSKNALLICDEVQTGFGRTGSLFASSSSHYEDVNPDILTMAKGIASGFPLSAVAMRREISDACEPGMLGGTYAGNALSCAAAVATQHVLREEGLVENSERMGVKLRENLMNIQNAEYTRGLIGDVRGLGLMVGMEFTPDVENGIKNKFCQEAVKEGLLVLGCSTYEVVRFVPPLNVSEEEIDQACEKVEAVLKRIL</sequence>
<protein>
    <recommendedName>
        <fullName evidence="9">4-aminobutyrate--2-oxoglutarate transaminase</fullName>
    </recommendedName>
</protein>
<evidence type="ECO:0000256" key="1">
    <source>
        <dbReference type="ARBA" id="ARBA00001933"/>
    </source>
</evidence>
<dbReference type="CDD" id="cd00610">
    <property type="entry name" value="OAT_like"/>
    <property type="match status" value="1"/>
</dbReference>
<reference evidence="7 8" key="1">
    <citation type="submission" date="2024-10" db="EMBL/GenBank/DDBJ databases">
        <title>Updated reference genomes for cyclostephanoid diatoms.</title>
        <authorList>
            <person name="Roberts W.R."/>
            <person name="Alverson A.J."/>
        </authorList>
    </citation>
    <scope>NUCLEOTIDE SEQUENCE [LARGE SCALE GENOMIC DNA]</scope>
    <source>
        <strain evidence="7 8">AJA010-31</strain>
    </source>
</reference>
<evidence type="ECO:0000256" key="3">
    <source>
        <dbReference type="ARBA" id="ARBA00022576"/>
    </source>
</evidence>
<dbReference type="GO" id="GO:0008483">
    <property type="term" value="F:transaminase activity"/>
    <property type="evidence" value="ECO:0007669"/>
    <property type="project" value="UniProtKB-KW"/>
</dbReference>
<evidence type="ECO:0000256" key="2">
    <source>
        <dbReference type="ARBA" id="ARBA00008954"/>
    </source>
</evidence>
<dbReference type="InterPro" id="IPR015424">
    <property type="entry name" value="PyrdxlP-dep_Trfase"/>
</dbReference>
<keyword evidence="3" id="KW-0032">Aminotransferase</keyword>
<gene>
    <name evidence="7" type="ORF">ACHAWO_006308</name>
</gene>